<protein>
    <recommendedName>
        <fullName evidence="1">CheB-type methylesterase domain-containing protein</fullName>
    </recommendedName>
</protein>
<evidence type="ECO:0000313" key="3">
    <source>
        <dbReference type="Proteomes" id="UP000276953"/>
    </source>
</evidence>
<gene>
    <name evidence="2" type="ORF">EJ377_00070</name>
</gene>
<dbReference type="GO" id="GO:0006935">
    <property type="term" value="P:chemotaxis"/>
    <property type="evidence" value="ECO:0007669"/>
    <property type="project" value="InterPro"/>
</dbReference>
<dbReference type="GO" id="GO:0005737">
    <property type="term" value="C:cytoplasm"/>
    <property type="evidence" value="ECO:0007669"/>
    <property type="project" value="InterPro"/>
</dbReference>
<feature type="domain" description="CheB-type methylesterase" evidence="1">
    <location>
        <begin position="3"/>
        <end position="37"/>
    </location>
</feature>
<dbReference type="GO" id="GO:0000156">
    <property type="term" value="F:phosphorelay response regulator activity"/>
    <property type="evidence" value="ECO:0007669"/>
    <property type="project" value="InterPro"/>
</dbReference>
<dbReference type="Pfam" id="PF01339">
    <property type="entry name" value="CheB_methylest"/>
    <property type="match status" value="1"/>
</dbReference>
<sequence>MNYSRPSIDVTFRSAAEVYGENVTGILLSGANADGVED</sequence>
<dbReference type="Gene3D" id="3.40.50.180">
    <property type="entry name" value="Methylesterase CheB, C-terminal domain"/>
    <property type="match status" value="1"/>
</dbReference>
<dbReference type="SUPFAM" id="SSF52738">
    <property type="entry name" value="Methylesterase CheB, C-terminal domain"/>
    <property type="match status" value="1"/>
</dbReference>
<dbReference type="AlphaFoldDB" id="A0A3S0NNB3"/>
<dbReference type="Proteomes" id="UP000276953">
    <property type="component" value="Unassembled WGS sequence"/>
</dbReference>
<organism evidence="2 3">
    <name type="scientific">Chryseobacterium arthrosphaerae</name>
    <dbReference type="NCBI Taxonomy" id="651561"/>
    <lineage>
        <taxon>Bacteria</taxon>
        <taxon>Pseudomonadati</taxon>
        <taxon>Bacteroidota</taxon>
        <taxon>Flavobacteriia</taxon>
        <taxon>Flavobacteriales</taxon>
        <taxon>Weeksellaceae</taxon>
        <taxon>Chryseobacterium group</taxon>
        <taxon>Chryseobacterium</taxon>
    </lineage>
</organism>
<reference evidence="2 3" key="1">
    <citation type="submission" date="2018-12" db="EMBL/GenBank/DDBJ databases">
        <title>Draft Genome Sequence of Chryseobacterium arthrosphaerae strain ED882-96 Isolated from the Blood of a Patient with Liver Cirrhosis in Taiwan.</title>
        <authorList>
            <person name="Lin J.-N."/>
            <person name="Lai C.-H."/>
            <person name="Yang C.-H."/>
            <person name="Huang Y.-H."/>
        </authorList>
    </citation>
    <scope>NUCLEOTIDE SEQUENCE [LARGE SCALE GENOMIC DNA]</scope>
    <source>
        <strain evidence="2 3">ED882-96</strain>
    </source>
</reference>
<dbReference type="EMBL" id="RYFC01000001">
    <property type="protein sequence ID" value="RTZ49225.1"/>
    <property type="molecule type" value="Genomic_DNA"/>
</dbReference>
<proteinExistence type="predicted"/>
<accession>A0A3S0NNB3</accession>
<name>A0A3S0NNB3_9FLAO</name>
<evidence type="ECO:0000259" key="1">
    <source>
        <dbReference type="Pfam" id="PF01339"/>
    </source>
</evidence>
<dbReference type="GO" id="GO:0008984">
    <property type="term" value="F:protein-glutamate methylesterase activity"/>
    <property type="evidence" value="ECO:0007669"/>
    <property type="project" value="InterPro"/>
</dbReference>
<comment type="caution">
    <text evidence="2">The sequence shown here is derived from an EMBL/GenBank/DDBJ whole genome shotgun (WGS) entry which is preliminary data.</text>
</comment>
<evidence type="ECO:0000313" key="2">
    <source>
        <dbReference type="EMBL" id="RTZ49225.1"/>
    </source>
</evidence>
<dbReference type="InterPro" id="IPR000673">
    <property type="entry name" value="Sig_transdc_resp-reg_Me-estase"/>
</dbReference>
<dbReference type="InterPro" id="IPR035909">
    <property type="entry name" value="CheB_C"/>
</dbReference>